<dbReference type="EMBL" id="CP072133">
    <property type="protein sequence ID" value="QTH72077.1"/>
    <property type="molecule type" value="Genomic_DNA"/>
</dbReference>
<dbReference type="CDD" id="cd08189">
    <property type="entry name" value="Fe-ADH-like"/>
    <property type="match status" value="1"/>
</dbReference>
<protein>
    <submittedName>
        <fullName evidence="7">Iron-containing alcohol dehydrogenase</fullName>
    </submittedName>
</protein>
<comment type="cofactor">
    <cofactor evidence="1">
        <name>Fe cation</name>
        <dbReference type="ChEBI" id="CHEBI:24875"/>
    </cofactor>
</comment>
<dbReference type="Proteomes" id="UP000664904">
    <property type="component" value="Chromosome"/>
</dbReference>
<dbReference type="FunFam" id="3.40.50.1970:FF:000003">
    <property type="entry name" value="Alcohol dehydrogenase, iron-containing"/>
    <property type="match status" value="1"/>
</dbReference>
<evidence type="ECO:0000256" key="1">
    <source>
        <dbReference type="ARBA" id="ARBA00001962"/>
    </source>
</evidence>
<sequence length="406" mass="44634">MRLFYRTYHFILKCIVIFIGIPNPKLHRGRSGLVNAIASLQLAPDSNVLLVTDRQLEKLGITSPVKRLLEDAQLNVVVYNNVEPNPTIENVESGVSCYLDNQCQAIVSVGGGSVLDCGKFIGSRIVKPNKSTAQLKGLFKVLKRLPPNIAIPTTAGTGSETTVAAVINDPENKQKYAATDFMLVPQHAVLMPELTTTLPPHITATTAIDALTHAIEALLSINCMTFARQKALDACVLIFEHLPEVLKNGQNKEARESLLLASHYAGQAFTRTSVGYVHAISHQLSATYGTPHGLANAVLLMPVLRWYGKRIHKTLAQIARACQLTSMDYPLEKQAEDLLTHIERLLEQANIQSQLPEIRAQDIKHLIQAALNEAHPDYPVPVFMSELDCRAVLNTVIPIEVLEQTV</sequence>
<name>A0A975DI01_9GAMM</name>
<dbReference type="Gene3D" id="3.40.50.1970">
    <property type="match status" value="1"/>
</dbReference>
<evidence type="ECO:0000256" key="3">
    <source>
        <dbReference type="ARBA" id="ARBA00023002"/>
    </source>
</evidence>
<proteinExistence type="inferred from homology"/>
<evidence type="ECO:0000256" key="4">
    <source>
        <dbReference type="ARBA" id="ARBA00023027"/>
    </source>
</evidence>
<evidence type="ECO:0000259" key="5">
    <source>
        <dbReference type="Pfam" id="PF00465"/>
    </source>
</evidence>
<reference evidence="7" key="1">
    <citation type="submission" date="2021-03" db="EMBL/GenBank/DDBJ databases">
        <title>Complete Genome of Pseudoalteromonas xiamenensis STKMTI.2, a new potential marine bacterium producing anti-Vibrio compounds.</title>
        <authorList>
            <person name="Handayani D.P."/>
            <person name="Isnansetyo A."/>
            <person name="Istiqomah I."/>
            <person name="Jumina J."/>
        </authorList>
    </citation>
    <scope>NUCLEOTIDE SEQUENCE</scope>
    <source>
        <strain evidence="7">STKMTI.2</strain>
    </source>
</reference>
<dbReference type="InterPro" id="IPR001670">
    <property type="entry name" value="ADH_Fe/GldA"/>
</dbReference>
<evidence type="ECO:0000259" key="6">
    <source>
        <dbReference type="Pfam" id="PF25137"/>
    </source>
</evidence>
<dbReference type="Gene3D" id="1.20.1090.10">
    <property type="entry name" value="Dehydroquinate synthase-like - alpha domain"/>
    <property type="match status" value="1"/>
</dbReference>
<dbReference type="AlphaFoldDB" id="A0A975DI01"/>
<dbReference type="GO" id="GO:0046872">
    <property type="term" value="F:metal ion binding"/>
    <property type="evidence" value="ECO:0007669"/>
    <property type="project" value="InterPro"/>
</dbReference>
<keyword evidence="4" id="KW-0520">NAD</keyword>
<feature type="domain" description="Fe-containing alcohol dehydrogenase-like C-terminal" evidence="6">
    <location>
        <begin position="203"/>
        <end position="376"/>
    </location>
</feature>
<dbReference type="RefSeq" id="WP_208843699.1">
    <property type="nucleotide sequence ID" value="NZ_CP072133.1"/>
</dbReference>
<dbReference type="GO" id="GO:0004022">
    <property type="term" value="F:alcohol dehydrogenase (NAD+) activity"/>
    <property type="evidence" value="ECO:0007669"/>
    <property type="project" value="TreeGrafter"/>
</dbReference>
<accession>A0A975DI01</accession>
<evidence type="ECO:0000313" key="7">
    <source>
        <dbReference type="EMBL" id="QTH72077.1"/>
    </source>
</evidence>
<keyword evidence="8" id="KW-1185">Reference proteome</keyword>
<dbReference type="KEGG" id="pxi:J5O05_04050"/>
<gene>
    <name evidence="7" type="ORF">J5O05_04050</name>
</gene>
<feature type="domain" description="Alcohol dehydrogenase iron-type/glycerol dehydrogenase GldA" evidence="5">
    <location>
        <begin position="34"/>
        <end position="192"/>
    </location>
</feature>
<evidence type="ECO:0000313" key="8">
    <source>
        <dbReference type="Proteomes" id="UP000664904"/>
    </source>
</evidence>
<dbReference type="Pfam" id="PF00465">
    <property type="entry name" value="Fe-ADH"/>
    <property type="match status" value="1"/>
</dbReference>
<dbReference type="PANTHER" id="PTHR11496:SF102">
    <property type="entry name" value="ALCOHOL DEHYDROGENASE 4"/>
    <property type="match status" value="1"/>
</dbReference>
<organism evidence="7 8">
    <name type="scientific">Pseudoalteromonas xiamenensis</name>
    <dbReference type="NCBI Taxonomy" id="882626"/>
    <lineage>
        <taxon>Bacteria</taxon>
        <taxon>Pseudomonadati</taxon>
        <taxon>Pseudomonadota</taxon>
        <taxon>Gammaproteobacteria</taxon>
        <taxon>Alteromonadales</taxon>
        <taxon>Pseudoalteromonadaceae</taxon>
        <taxon>Pseudoalteromonas</taxon>
    </lineage>
</organism>
<dbReference type="PROSITE" id="PS00060">
    <property type="entry name" value="ADH_IRON_2"/>
    <property type="match status" value="1"/>
</dbReference>
<dbReference type="SUPFAM" id="SSF56796">
    <property type="entry name" value="Dehydroquinate synthase-like"/>
    <property type="match status" value="1"/>
</dbReference>
<keyword evidence="3" id="KW-0560">Oxidoreductase</keyword>
<dbReference type="InterPro" id="IPR039697">
    <property type="entry name" value="Alcohol_dehydrogenase_Fe"/>
</dbReference>
<evidence type="ECO:0000256" key="2">
    <source>
        <dbReference type="ARBA" id="ARBA00007358"/>
    </source>
</evidence>
<dbReference type="InterPro" id="IPR018211">
    <property type="entry name" value="ADH_Fe_CS"/>
</dbReference>
<comment type="similarity">
    <text evidence="2">Belongs to the iron-containing alcohol dehydrogenase family.</text>
</comment>
<dbReference type="PANTHER" id="PTHR11496">
    <property type="entry name" value="ALCOHOL DEHYDROGENASE"/>
    <property type="match status" value="1"/>
</dbReference>
<dbReference type="InterPro" id="IPR056798">
    <property type="entry name" value="ADH_Fe_C"/>
</dbReference>
<dbReference type="Pfam" id="PF25137">
    <property type="entry name" value="ADH_Fe_C"/>
    <property type="match status" value="1"/>
</dbReference>